<dbReference type="PANTHER" id="PTHR13471:SF0">
    <property type="entry name" value="NUCLEAR EXOSOME REGULATOR NRDE2"/>
    <property type="match status" value="1"/>
</dbReference>
<keyword evidence="3" id="KW-0539">Nucleus</keyword>
<dbReference type="InterPro" id="IPR013633">
    <property type="entry name" value="NRDE-2"/>
</dbReference>
<sequence>MPLFATKLSSKNPPPLSDTHSESSTPSQHDTSSHYCLEHETTHHTTKHTTDHTTTTTKHHPQPSHASSSSSFSRSRIKHRRMPTTSATPPLPRKREYIPTVWIRPGKSALSTPLYDIVLDSAQNLSRHMDVPKYRTTRTTTTTDTDTTTTDSTAKRTERFFATPTSVHEKLVPRATRNTVPQMQFMPFDVSLEQASPRLPSSHPTSFPLDAPTTITKSLARHPTNVPLWIHYVHLQDRLVPHSPSTNNLSTTMRKVAILENALKHNPTDCQLASLYMHLQQHLLDREHLSALWHRLFHQNKAFQATPVLWTQYIHFHRHSLHSFDVEHQRRLYATAFRAIDEHSPQEVPSSPPLKSEMDAINLLHDYCSFEMEAGYVERAVAVLQANLEFNVLNTELHDCHSIESFKSFWMSEAPRIGEEGAVGWRRSFAAHRETSRHSERNHFATNAHHDQLKPHVTLPTSLAKSNLQEWLQRELSAHHPLSLEIPLKPLSDAKHILTQPDAFSLFDDIEPFILHLHNESACTHLLYVSLELLGVSVLYTQHSINDDVVHRLVAQREDLVHLESIFSLSTDILASLKTKFDWKPHHREWSTATEHEYQIVKRVLTLALEYRPHDTILRLTLLDLESQRSPQNALNHAQKILHHERNNVILWNFYAQLSYKLGAVGKAKKIFDLALAHITSKQCATETRNMEQSLVSLIFRTYAELQILGNDTENALHVLISMAEHLRHGAAYKPRNNHLATEDRIKSARDLYNQLIEDTFHSVDDAPQRNIELPFCAALFFHLTADIHKACQVFEHCTRADLWPEGDCPDTGYFSTKTLVQEHPIQVGSTREQYVHLLYLRYVFAVLPSKAQDGRLNLFPEKRKRGILLRALHRFPTHPLPLALLSEQIVSTYTRILTRRIFDSLQLRCNSPIIAVFSVFHELKSAHSSPQRRIARVRKIIERALQHERNQSNIMLWRLYLRFEQNQGDTESANKIRIRALQHCPHSKSLWMDCLSLFTDSLDEESLQSMAGVMIEKGIRVGCDEVK</sequence>
<proteinExistence type="inferred from homology"/>
<dbReference type="GO" id="GO:1902369">
    <property type="term" value="P:negative regulation of RNA catabolic process"/>
    <property type="evidence" value="ECO:0007669"/>
    <property type="project" value="TreeGrafter"/>
</dbReference>
<name>A0A7S1KRU2_9EUKA</name>
<organism evidence="5">
    <name type="scientific">Percolomonas cosmopolitus</name>
    <dbReference type="NCBI Taxonomy" id="63605"/>
    <lineage>
        <taxon>Eukaryota</taxon>
        <taxon>Discoba</taxon>
        <taxon>Heterolobosea</taxon>
        <taxon>Tetramitia</taxon>
        <taxon>Eutetramitia</taxon>
        <taxon>Percolomonadidae</taxon>
        <taxon>Percolomonas</taxon>
    </lineage>
</organism>
<dbReference type="AlphaFoldDB" id="A0A7S1KRU2"/>
<protein>
    <submittedName>
        <fullName evidence="5">Uncharacterized protein</fullName>
    </submittedName>
</protein>
<feature type="compositionally biased region" description="Low complexity" evidence="4">
    <location>
        <begin position="63"/>
        <end position="74"/>
    </location>
</feature>
<dbReference type="InterPro" id="IPR011990">
    <property type="entry name" value="TPR-like_helical_dom_sf"/>
</dbReference>
<dbReference type="EMBL" id="HBGD01008163">
    <property type="protein sequence ID" value="CAD9083470.1"/>
    <property type="molecule type" value="Transcribed_RNA"/>
</dbReference>
<dbReference type="SUPFAM" id="SSF48452">
    <property type="entry name" value="TPR-like"/>
    <property type="match status" value="2"/>
</dbReference>
<comment type="subcellular location">
    <subcellularLocation>
        <location evidence="1">Nucleus</location>
    </subcellularLocation>
</comment>
<gene>
    <name evidence="5" type="ORF">PCOS0759_LOCUS6724</name>
</gene>
<dbReference type="Gene3D" id="1.25.40.10">
    <property type="entry name" value="Tetratricopeptide repeat domain"/>
    <property type="match status" value="2"/>
</dbReference>
<reference evidence="5" key="1">
    <citation type="submission" date="2021-01" db="EMBL/GenBank/DDBJ databases">
        <authorList>
            <person name="Corre E."/>
            <person name="Pelletier E."/>
            <person name="Niang G."/>
            <person name="Scheremetjew M."/>
            <person name="Finn R."/>
            <person name="Kale V."/>
            <person name="Holt S."/>
            <person name="Cochrane G."/>
            <person name="Meng A."/>
            <person name="Brown T."/>
            <person name="Cohen L."/>
        </authorList>
    </citation>
    <scope>NUCLEOTIDE SEQUENCE</scope>
    <source>
        <strain evidence="5">WS</strain>
    </source>
</reference>
<evidence type="ECO:0000313" key="5">
    <source>
        <dbReference type="EMBL" id="CAD9083470.1"/>
    </source>
</evidence>
<feature type="region of interest" description="Disordered" evidence="4">
    <location>
        <begin position="1"/>
        <end position="92"/>
    </location>
</feature>
<dbReference type="Pfam" id="PF08424">
    <property type="entry name" value="NRDE-2"/>
    <property type="match status" value="1"/>
</dbReference>
<evidence type="ECO:0000256" key="2">
    <source>
        <dbReference type="ARBA" id="ARBA00009265"/>
    </source>
</evidence>
<comment type="similarity">
    <text evidence="2">Belongs to the NRDE2 family.</text>
</comment>
<dbReference type="GO" id="GO:0071013">
    <property type="term" value="C:catalytic step 2 spliceosome"/>
    <property type="evidence" value="ECO:0007669"/>
    <property type="project" value="TreeGrafter"/>
</dbReference>
<dbReference type="PANTHER" id="PTHR13471">
    <property type="entry name" value="TETRATRICOPEPTIDE-LIKE HELICAL"/>
    <property type="match status" value="1"/>
</dbReference>
<feature type="compositionally biased region" description="Polar residues" evidence="4">
    <location>
        <begin position="22"/>
        <end position="34"/>
    </location>
</feature>
<evidence type="ECO:0000256" key="1">
    <source>
        <dbReference type="ARBA" id="ARBA00004123"/>
    </source>
</evidence>
<dbReference type="GO" id="GO:0031048">
    <property type="term" value="P:regulatory ncRNA-mediated heterochromatin formation"/>
    <property type="evidence" value="ECO:0007669"/>
    <property type="project" value="TreeGrafter"/>
</dbReference>
<evidence type="ECO:0000256" key="3">
    <source>
        <dbReference type="ARBA" id="ARBA00023242"/>
    </source>
</evidence>
<feature type="compositionally biased region" description="Basic and acidic residues" evidence="4">
    <location>
        <begin position="36"/>
        <end position="51"/>
    </location>
</feature>
<accession>A0A7S1KRU2</accession>
<evidence type="ECO:0000256" key="4">
    <source>
        <dbReference type="SAM" id="MobiDB-lite"/>
    </source>
</evidence>